<proteinExistence type="predicted"/>
<protein>
    <submittedName>
        <fullName evidence="1">Uncharacterized protein</fullName>
    </submittedName>
</protein>
<name>A0A7J5BML7_9MICO</name>
<dbReference type="AlphaFoldDB" id="A0A7J5BML7"/>
<comment type="caution">
    <text evidence="1">The sequence shown here is derived from an EMBL/GenBank/DDBJ whole genome shotgun (WGS) entry which is preliminary data.</text>
</comment>
<evidence type="ECO:0000313" key="2">
    <source>
        <dbReference type="Proteomes" id="UP000467240"/>
    </source>
</evidence>
<gene>
    <name evidence="1" type="ORF">F8O01_16960</name>
</gene>
<dbReference type="EMBL" id="WBJZ01000032">
    <property type="protein sequence ID" value="KAB1652316.1"/>
    <property type="molecule type" value="Genomic_DNA"/>
</dbReference>
<organism evidence="1 2">
    <name type="scientific">Pseudoclavibacter chungangensis</name>
    <dbReference type="NCBI Taxonomy" id="587635"/>
    <lineage>
        <taxon>Bacteria</taxon>
        <taxon>Bacillati</taxon>
        <taxon>Actinomycetota</taxon>
        <taxon>Actinomycetes</taxon>
        <taxon>Micrococcales</taxon>
        <taxon>Microbacteriaceae</taxon>
        <taxon>Pseudoclavibacter</taxon>
    </lineage>
</organism>
<reference evidence="1 2" key="1">
    <citation type="submission" date="2019-09" db="EMBL/GenBank/DDBJ databases">
        <title>Phylogeny of genus Pseudoclavibacter and closely related genus.</title>
        <authorList>
            <person name="Li Y."/>
        </authorList>
    </citation>
    <scope>NUCLEOTIDE SEQUENCE [LARGE SCALE GENOMIC DNA]</scope>
    <source>
        <strain evidence="1 2">DSM 23821</strain>
    </source>
</reference>
<accession>A0A7J5BML7</accession>
<dbReference type="OrthoDB" id="530515at2"/>
<keyword evidence="2" id="KW-1185">Reference proteome</keyword>
<dbReference type="Proteomes" id="UP000467240">
    <property type="component" value="Unassembled WGS sequence"/>
</dbReference>
<sequence>MTNVDYRDGTLHVTFTGWEGLMAGRSAIAVPRGAILGARSTDGWTTEILGMRSGLVVSGFRKVGVFTHPSGIRRLVSMSRGVPLLRVGVDRTTTGFDELLLSTPHASAIARAIMSGVPA</sequence>
<dbReference type="RefSeq" id="WP_158042092.1">
    <property type="nucleotide sequence ID" value="NZ_JACCFV010000001.1"/>
</dbReference>
<evidence type="ECO:0000313" key="1">
    <source>
        <dbReference type="EMBL" id="KAB1652316.1"/>
    </source>
</evidence>